<dbReference type="EMBL" id="FMXC01000004">
    <property type="protein sequence ID" value="SDA45703.1"/>
    <property type="molecule type" value="Genomic_DNA"/>
</dbReference>
<dbReference type="InterPro" id="IPR023210">
    <property type="entry name" value="NADP_OxRdtase_dom"/>
</dbReference>
<organism evidence="5 6">
    <name type="scientific">Lactobacillus kefiranofaciens</name>
    <dbReference type="NCBI Taxonomy" id="267818"/>
    <lineage>
        <taxon>Bacteria</taxon>
        <taxon>Bacillati</taxon>
        <taxon>Bacillota</taxon>
        <taxon>Bacilli</taxon>
        <taxon>Lactobacillales</taxon>
        <taxon>Lactobacillaceae</taxon>
        <taxon>Lactobacillus</taxon>
    </lineage>
</organism>
<keyword evidence="2" id="KW-0521">NADP</keyword>
<reference evidence="5 6" key="1">
    <citation type="submission" date="2016-10" db="EMBL/GenBank/DDBJ databases">
        <authorList>
            <person name="Varghese N."/>
            <person name="Submissions S."/>
        </authorList>
    </citation>
    <scope>NUCLEOTIDE SEQUENCE [LARGE SCALE GENOMIC DNA]</scope>
    <source>
        <strain evidence="5 6">ATCC 43761</strain>
    </source>
</reference>
<comment type="caution">
    <text evidence="5">The sequence shown here is derived from an EMBL/GenBank/DDBJ whole genome shotgun (WGS) entry which is preliminary data.</text>
</comment>
<dbReference type="Gene3D" id="3.20.20.100">
    <property type="entry name" value="NADP-dependent oxidoreductase domain"/>
    <property type="match status" value="1"/>
</dbReference>
<evidence type="ECO:0000256" key="2">
    <source>
        <dbReference type="ARBA" id="ARBA00022857"/>
    </source>
</evidence>
<comment type="similarity">
    <text evidence="1">Belongs to the aldo/keto reductase family.</text>
</comment>
<dbReference type="InterPro" id="IPR036812">
    <property type="entry name" value="NAD(P)_OxRdtase_dom_sf"/>
</dbReference>
<name>A0ABY0MDN5_9LACO</name>
<evidence type="ECO:0000256" key="3">
    <source>
        <dbReference type="ARBA" id="ARBA00023002"/>
    </source>
</evidence>
<dbReference type="PANTHER" id="PTHR43827:SF3">
    <property type="entry name" value="NADP-DEPENDENT OXIDOREDUCTASE DOMAIN-CONTAINING PROTEIN"/>
    <property type="match status" value="1"/>
</dbReference>
<evidence type="ECO:0000259" key="4">
    <source>
        <dbReference type="Pfam" id="PF00248"/>
    </source>
</evidence>
<proteinExistence type="inferred from homology"/>
<sequence length="105" mass="12061">MEKEAVQPEAWAPFAEGADHIFTNPVLAEIANKHGKTTAQVMIRWFLQRNYVMIPKSVHKKKLAENFNVFDFKLDAEDMGKIKTLDQGHSVLEDEMDPEIAESFR</sequence>
<protein>
    <submittedName>
        <fullName evidence="5">Aldo/keto reductase family protein</fullName>
    </submittedName>
</protein>
<dbReference type="PANTHER" id="PTHR43827">
    <property type="entry name" value="2,5-DIKETO-D-GLUCONIC ACID REDUCTASE"/>
    <property type="match status" value="1"/>
</dbReference>
<dbReference type="Proteomes" id="UP000181860">
    <property type="component" value="Unassembled WGS sequence"/>
</dbReference>
<dbReference type="InterPro" id="IPR020471">
    <property type="entry name" value="AKR"/>
</dbReference>
<keyword evidence="3" id="KW-0560">Oxidoreductase</keyword>
<evidence type="ECO:0000313" key="5">
    <source>
        <dbReference type="EMBL" id="SDA45703.1"/>
    </source>
</evidence>
<evidence type="ECO:0000313" key="6">
    <source>
        <dbReference type="Proteomes" id="UP000181860"/>
    </source>
</evidence>
<dbReference type="Pfam" id="PF00248">
    <property type="entry name" value="Aldo_ket_red"/>
    <property type="match status" value="1"/>
</dbReference>
<dbReference type="SUPFAM" id="SSF51430">
    <property type="entry name" value="NAD(P)-linked oxidoreductase"/>
    <property type="match status" value="1"/>
</dbReference>
<feature type="domain" description="NADP-dependent oxidoreductase" evidence="4">
    <location>
        <begin position="23"/>
        <end position="86"/>
    </location>
</feature>
<gene>
    <name evidence="5" type="ORF">SAMN02983011_00695</name>
</gene>
<accession>A0ABY0MDN5</accession>
<evidence type="ECO:0000256" key="1">
    <source>
        <dbReference type="ARBA" id="ARBA00007905"/>
    </source>
</evidence>
<keyword evidence="6" id="KW-1185">Reference proteome</keyword>